<sequence length="201" mass="22756">MNTTPTLEGHGMRLIPLERAHLSALTKTHDASTWQWMSESGATPDLLAAFIDRGLAQAESGNAQVWTSTLLEPDGSARVVGCTRLADWNQHHRTGEIGWTWIAPDLRGTGANARVKLLQLRHCFETLKLRRVALKTHHNNLRSQRAMEKIGATFEGVFRNHMIMPDGTSRDTHWFSIIDREWPTVEALLLDRIAREPLHTR</sequence>
<evidence type="ECO:0000313" key="3">
    <source>
        <dbReference type="Proteomes" id="UP001634747"/>
    </source>
</evidence>
<accession>A0ABW9KKF0</accession>
<organism evidence="2 3">
    <name type="scientific">Terriglobus aquaticus</name>
    <dbReference type="NCBI Taxonomy" id="940139"/>
    <lineage>
        <taxon>Bacteria</taxon>
        <taxon>Pseudomonadati</taxon>
        <taxon>Acidobacteriota</taxon>
        <taxon>Terriglobia</taxon>
        <taxon>Terriglobales</taxon>
        <taxon>Acidobacteriaceae</taxon>
        <taxon>Terriglobus</taxon>
    </lineage>
</organism>
<dbReference type="GO" id="GO:0016746">
    <property type="term" value="F:acyltransferase activity"/>
    <property type="evidence" value="ECO:0007669"/>
    <property type="project" value="UniProtKB-KW"/>
</dbReference>
<evidence type="ECO:0000313" key="2">
    <source>
        <dbReference type="EMBL" id="MFN2975668.1"/>
    </source>
</evidence>
<evidence type="ECO:0000259" key="1">
    <source>
        <dbReference type="PROSITE" id="PS51186"/>
    </source>
</evidence>
<dbReference type="InterPro" id="IPR016181">
    <property type="entry name" value="Acyl_CoA_acyltransferase"/>
</dbReference>
<keyword evidence="2" id="KW-0808">Transferase</keyword>
<dbReference type="PROSITE" id="PS51186">
    <property type="entry name" value="GNAT"/>
    <property type="match status" value="1"/>
</dbReference>
<proteinExistence type="predicted"/>
<dbReference type="EMBL" id="JBJYXY010000001">
    <property type="protein sequence ID" value="MFN2975668.1"/>
    <property type="molecule type" value="Genomic_DNA"/>
</dbReference>
<dbReference type="Gene3D" id="3.40.630.30">
    <property type="match status" value="1"/>
</dbReference>
<reference evidence="2 3" key="1">
    <citation type="submission" date="2024-12" db="EMBL/GenBank/DDBJ databases">
        <authorList>
            <person name="Lee Y."/>
        </authorList>
    </citation>
    <scope>NUCLEOTIDE SEQUENCE [LARGE SCALE GENOMIC DNA]</scope>
    <source>
        <strain evidence="2 3">03SUJ4</strain>
    </source>
</reference>
<dbReference type="Proteomes" id="UP001634747">
    <property type="component" value="Unassembled WGS sequence"/>
</dbReference>
<dbReference type="PANTHER" id="PTHR43610:SF1">
    <property type="entry name" value="N-ACETYLTRANSFERASE DOMAIN-CONTAINING PROTEIN"/>
    <property type="match status" value="1"/>
</dbReference>
<keyword evidence="2" id="KW-0012">Acyltransferase</keyword>
<dbReference type="InterPro" id="IPR000182">
    <property type="entry name" value="GNAT_dom"/>
</dbReference>
<protein>
    <submittedName>
        <fullName evidence="2">GNAT family N-acetyltransferase</fullName>
        <ecNumber evidence="2">2.3.-.-</ecNumber>
    </submittedName>
</protein>
<dbReference type="PANTHER" id="PTHR43610">
    <property type="entry name" value="BLL6696 PROTEIN"/>
    <property type="match status" value="1"/>
</dbReference>
<gene>
    <name evidence="2" type="ORF">ACK2TP_07820</name>
</gene>
<dbReference type="SUPFAM" id="SSF55729">
    <property type="entry name" value="Acyl-CoA N-acyltransferases (Nat)"/>
    <property type="match status" value="1"/>
</dbReference>
<keyword evidence="3" id="KW-1185">Reference proteome</keyword>
<name>A0ABW9KKF0_9BACT</name>
<comment type="caution">
    <text evidence="2">The sequence shown here is derived from an EMBL/GenBank/DDBJ whole genome shotgun (WGS) entry which is preliminary data.</text>
</comment>
<dbReference type="Pfam" id="PF13302">
    <property type="entry name" value="Acetyltransf_3"/>
    <property type="match status" value="1"/>
</dbReference>
<feature type="domain" description="N-acetyltransferase" evidence="1">
    <location>
        <begin position="12"/>
        <end position="181"/>
    </location>
</feature>
<dbReference type="EC" id="2.3.-.-" evidence="2"/>
<dbReference type="RefSeq" id="WP_263412813.1">
    <property type="nucleotide sequence ID" value="NZ_BAABBH010000001.1"/>
</dbReference>